<evidence type="ECO:0000256" key="1">
    <source>
        <dbReference type="SAM" id="Phobius"/>
    </source>
</evidence>
<evidence type="ECO:0000313" key="2">
    <source>
        <dbReference type="EMBL" id="MDN3706929.1"/>
    </source>
</evidence>
<protein>
    <submittedName>
        <fullName evidence="2">Stage II sporulation protein M</fullName>
    </submittedName>
</protein>
<comment type="caution">
    <text evidence="2">The sequence shown here is derived from an EMBL/GenBank/DDBJ whole genome shotgun (WGS) entry which is preliminary data.</text>
</comment>
<keyword evidence="1" id="KW-1133">Transmembrane helix</keyword>
<proteinExistence type="predicted"/>
<feature type="transmembrane region" description="Helical" evidence="1">
    <location>
        <begin position="156"/>
        <end position="175"/>
    </location>
</feature>
<name>A0ABT8CV08_9FLAO</name>
<feature type="transmembrane region" description="Helical" evidence="1">
    <location>
        <begin position="223"/>
        <end position="242"/>
    </location>
</feature>
<sequence length="320" mass="37260">MREIAFIKQNKDKWLEYEEIILGKVKKTPDEMAQMYIRLTTDLSFAQTYYPKSKLTKYLNYLSAQIFQKIYKTKRYNENKLVHFFKTEVPLLLYHYRKYLYFSFAFFLLFVAIGVISSKYDDSFVRLILGDGYVNMTLENIENGNPMAVYKGGSSWGSAFAITLNNLWVGLRCYIYGISGGLGTFMFVFYNAIMLGSFQYFFYEKGYFMESIRGIWLHGAMEIFGMVVEAAAGFILGASILFPKTFSRLNSFKIGFKNSFKIFISTLPFTFFAGMIEGYVTRYAKEMPNALNYSIILITLGIITFYYLIYPVIIHRKTLK</sequence>
<dbReference type="RefSeq" id="WP_290362978.1">
    <property type="nucleotide sequence ID" value="NZ_JAUFQU010000001.1"/>
</dbReference>
<dbReference type="EMBL" id="JAUFQU010000014">
    <property type="protein sequence ID" value="MDN3709076.1"/>
    <property type="molecule type" value="Genomic_DNA"/>
</dbReference>
<dbReference type="PANTHER" id="PTHR35337:SF1">
    <property type="entry name" value="SLR1478 PROTEIN"/>
    <property type="match status" value="1"/>
</dbReference>
<dbReference type="PANTHER" id="PTHR35337">
    <property type="entry name" value="SLR1478 PROTEIN"/>
    <property type="match status" value="1"/>
</dbReference>
<evidence type="ECO:0000313" key="4">
    <source>
        <dbReference type="Proteomes" id="UP001242368"/>
    </source>
</evidence>
<feature type="transmembrane region" description="Helical" evidence="1">
    <location>
        <begin position="293"/>
        <end position="314"/>
    </location>
</feature>
<evidence type="ECO:0000313" key="3">
    <source>
        <dbReference type="EMBL" id="MDN3709076.1"/>
    </source>
</evidence>
<reference evidence="2" key="1">
    <citation type="journal article" date="2014" name="Int. J. Syst. Evol. Microbiol.">
        <title>Complete genome of a new Firmicutes species belonging to the dominant human colonic microbiota ('Ruminococcus bicirculans') reveals two chromosomes and a selective capacity to utilize plant glucans.</title>
        <authorList>
            <consortium name="NISC Comparative Sequencing Program"/>
            <person name="Wegmann U."/>
            <person name="Louis P."/>
            <person name="Goesmann A."/>
            <person name="Henrissat B."/>
            <person name="Duncan S.H."/>
            <person name="Flint H.J."/>
        </authorList>
    </citation>
    <scope>NUCLEOTIDE SEQUENCE</scope>
    <source>
        <strain evidence="2">CECT 7184</strain>
    </source>
</reference>
<dbReference type="Pfam" id="PF01944">
    <property type="entry name" value="SpoIIM"/>
    <property type="match status" value="1"/>
</dbReference>
<keyword evidence="1" id="KW-0812">Transmembrane</keyword>
<keyword evidence="1" id="KW-0472">Membrane</keyword>
<reference evidence="4" key="2">
    <citation type="journal article" date="2019" name="Int. J. Syst. Evol. Microbiol.">
        <title>The Global Catalogue of Microorganisms (GCM) 10K type strain sequencing project: providing services to taxonomists for standard genome sequencing and annotation.</title>
        <authorList>
            <consortium name="The Broad Institute Genomics Platform"/>
            <consortium name="The Broad Institute Genome Sequencing Center for Infectious Disease"/>
            <person name="Wu L."/>
            <person name="Ma J."/>
        </authorList>
    </citation>
    <scope>NUCLEOTIDE SEQUENCE [LARGE SCALE GENOMIC DNA]</scope>
    <source>
        <strain evidence="4">CECT 7184</strain>
    </source>
</reference>
<dbReference type="InterPro" id="IPR002798">
    <property type="entry name" value="SpoIIM-like"/>
</dbReference>
<dbReference type="Proteomes" id="UP001242368">
    <property type="component" value="Unassembled WGS sequence"/>
</dbReference>
<feature type="transmembrane region" description="Helical" evidence="1">
    <location>
        <begin position="262"/>
        <end position="281"/>
    </location>
</feature>
<feature type="transmembrane region" description="Helical" evidence="1">
    <location>
        <begin position="182"/>
        <end position="203"/>
    </location>
</feature>
<gene>
    <name evidence="2" type="ORF">QW060_07255</name>
    <name evidence="3" type="ORF">QW060_18635</name>
</gene>
<feature type="transmembrane region" description="Helical" evidence="1">
    <location>
        <begin position="99"/>
        <end position="117"/>
    </location>
</feature>
<keyword evidence="4" id="KW-1185">Reference proteome</keyword>
<accession>A0ABT8CV08</accession>
<organism evidence="2 4">
    <name type="scientific">Paenimyroides ceti</name>
    <dbReference type="NCBI Taxonomy" id="395087"/>
    <lineage>
        <taxon>Bacteria</taxon>
        <taxon>Pseudomonadati</taxon>
        <taxon>Bacteroidota</taxon>
        <taxon>Flavobacteriia</taxon>
        <taxon>Flavobacteriales</taxon>
        <taxon>Flavobacteriaceae</taxon>
        <taxon>Paenimyroides</taxon>
    </lineage>
</organism>
<dbReference type="EMBL" id="JAUFQU010000001">
    <property type="protein sequence ID" value="MDN3706929.1"/>
    <property type="molecule type" value="Genomic_DNA"/>
</dbReference>
<reference evidence="2" key="3">
    <citation type="submission" date="2023-06" db="EMBL/GenBank/DDBJ databases">
        <authorList>
            <person name="Lucena T."/>
            <person name="Sun Q."/>
        </authorList>
    </citation>
    <scope>NUCLEOTIDE SEQUENCE</scope>
    <source>
        <strain evidence="2">CECT 7184</strain>
    </source>
</reference>